<dbReference type="PANTHER" id="PTHR43394:SF1">
    <property type="entry name" value="ATP-BINDING CASSETTE SUB-FAMILY B MEMBER 10, MITOCHONDRIAL"/>
    <property type="match status" value="1"/>
</dbReference>
<dbReference type="Pfam" id="PF00005">
    <property type="entry name" value="ABC_tran"/>
    <property type="match status" value="1"/>
</dbReference>
<dbReference type="SUPFAM" id="SSF90123">
    <property type="entry name" value="ABC transporter transmembrane region"/>
    <property type="match status" value="1"/>
</dbReference>
<dbReference type="Gene3D" id="1.20.1560.10">
    <property type="entry name" value="ABC transporter type 1, transmembrane domain"/>
    <property type="match status" value="1"/>
</dbReference>
<keyword evidence="3" id="KW-0547">Nucleotide-binding</keyword>
<dbReference type="SUPFAM" id="SSF52540">
    <property type="entry name" value="P-loop containing nucleoside triphosphate hydrolases"/>
    <property type="match status" value="1"/>
</dbReference>
<evidence type="ECO:0000259" key="9">
    <source>
        <dbReference type="PROSITE" id="PS50929"/>
    </source>
</evidence>
<feature type="transmembrane region" description="Helical" evidence="7">
    <location>
        <begin position="45"/>
        <end position="70"/>
    </location>
</feature>
<comment type="subcellular location">
    <subcellularLocation>
        <location evidence="1">Cell membrane</location>
        <topology evidence="1">Multi-pass membrane protein</topology>
    </subcellularLocation>
</comment>
<dbReference type="Proteomes" id="UP001143362">
    <property type="component" value="Unassembled WGS sequence"/>
</dbReference>
<dbReference type="InterPro" id="IPR017871">
    <property type="entry name" value="ABC_transporter-like_CS"/>
</dbReference>
<evidence type="ECO:0000259" key="8">
    <source>
        <dbReference type="PROSITE" id="PS50893"/>
    </source>
</evidence>
<keyword evidence="11" id="KW-1185">Reference proteome</keyword>
<dbReference type="CDD" id="cd18544">
    <property type="entry name" value="ABC_6TM_TmrA_like"/>
    <property type="match status" value="1"/>
</dbReference>
<dbReference type="PROSITE" id="PS00211">
    <property type="entry name" value="ABC_TRANSPORTER_1"/>
    <property type="match status" value="1"/>
</dbReference>
<dbReference type="PROSITE" id="PS50893">
    <property type="entry name" value="ABC_TRANSPORTER_2"/>
    <property type="match status" value="1"/>
</dbReference>
<evidence type="ECO:0000256" key="5">
    <source>
        <dbReference type="ARBA" id="ARBA00022989"/>
    </source>
</evidence>
<evidence type="ECO:0000256" key="6">
    <source>
        <dbReference type="ARBA" id="ARBA00023136"/>
    </source>
</evidence>
<feature type="transmembrane region" description="Helical" evidence="7">
    <location>
        <begin position="82"/>
        <end position="99"/>
    </location>
</feature>
<keyword evidence="4 10" id="KW-0067">ATP-binding</keyword>
<organism evidence="10 11">
    <name type="scientific">Candidatus Litorirhabdus singularis</name>
    <dbReference type="NCBI Taxonomy" id="2518993"/>
    <lineage>
        <taxon>Bacteria</taxon>
        <taxon>Pseudomonadati</taxon>
        <taxon>Pseudomonadota</taxon>
        <taxon>Gammaproteobacteria</taxon>
        <taxon>Cellvibrionales</taxon>
        <taxon>Halieaceae</taxon>
        <taxon>Candidatus Litorirhabdus</taxon>
    </lineage>
</organism>
<protein>
    <submittedName>
        <fullName evidence="10">ABC transporter ATP-binding protein</fullName>
    </submittedName>
</protein>
<reference evidence="10" key="1">
    <citation type="submission" date="2019-02" db="EMBL/GenBank/DDBJ databases">
        <authorList>
            <person name="Li S.-H."/>
        </authorList>
    </citation>
    <scope>NUCLEOTIDE SEQUENCE</scope>
    <source>
        <strain evidence="10">IMCC14734</strain>
    </source>
</reference>
<evidence type="ECO:0000256" key="2">
    <source>
        <dbReference type="ARBA" id="ARBA00022692"/>
    </source>
</evidence>
<feature type="transmembrane region" description="Helical" evidence="7">
    <location>
        <begin position="172"/>
        <end position="199"/>
    </location>
</feature>
<keyword evidence="5 7" id="KW-1133">Transmembrane helix</keyword>
<comment type="caution">
    <text evidence="10">The sequence shown here is derived from an EMBL/GenBank/DDBJ whole genome shotgun (WGS) entry which is preliminary data.</text>
</comment>
<dbReference type="EMBL" id="SHNN01000007">
    <property type="protein sequence ID" value="MCX2983374.1"/>
    <property type="molecule type" value="Genomic_DNA"/>
</dbReference>
<dbReference type="InterPro" id="IPR003439">
    <property type="entry name" value="ABC_transporter-like_ATP-bd"/>
</dbReference>
<dbReference type="InterPro" id="IPR039421">
    <property type="entry name" value="Type_1_exporter"/>
</dbReference>
<dbReference type="InterPro" id="IPR011527">
    <property type="entry name" value="ABC1_TM_dom"/>
</dbReference>
<sequence length="611" mass="68098">MSNPATGSSTAPVTGHAPEPPVQARIKWSALTRFLGHFLPYRRQVILGLCLIPVSVTFSIMFPWLIMQVIDEQLVPGRSEGLLLMCGALAAVLVGNYIADAVFSYSLQSAAQYAIRDIRGEMFRRVLQFPRHYFDRTPMGVTLTRLTSDLEAISESFAQGLLSMIRDVLVTLALLVFLMFISWKLTLVLLLIGPLIYYITEVLRRRLRDSYLQARVVLSEGTGYLQECLSGIKTVQLYNAEADVQQRYATYTKDFYHAQSRSNLYDSSLYSLIEGITTVSMGLIIWYGSKEILAASLTVGVLVGFISTLDKIFVPIRDFTSQMAAIQRAFAAFDHIEDIYQQDTESEDDVLIARLSPAEQAQLLRFDSVVFEQVSFRYTQAGPYVLRGVSFSLNKGDKIALVGSTGSGKSTIMRLLTRTYVNYEGSIKLNGVELNRIPKPEVAKFFSLMQQEVFLFNESIEFNIGLQRETNEADFVQSAARYVYADAFIERLPGQYQFVLQGNGDNLSAGQAQLIAFARAIAGGSEVVMLDEATSSVDSVTEELIQKAIDHVFEDKTVIAIAHRLSTIAHSDQILVLDQGVIIERGTHAALMAEAGFYANLVRHLDQEPEH</sequence>
<dbReference type="Pfam" id="PF00664">
    <property type="entry name" value="ABC_membrane"/>
    <property type="match status" value="1"/>
</dbReference>
<evidence type="ECO:0000313" key="10">
    <source>
        <dbReference type="EMBL" id="MCX2983374.1"/>
    </source>
</evidence>
<accession>A0ABT3TMW9</accession>
<dbReference type="GO" id="GO:0005524">
    <property type="term" value="F:ATP binding"/>
    <property type="evidence" value="ECO:0007669"/>
    <property type="project" value="UniProtKB-KW"/>
</dbReference>
<name>A0ABT3TMW9_9GAMM</name>
<evidence type="ECO:0000256" key="7">
    <source>
        <dbReference type="SAM" id="Phobius"/>
    </source>
</evidence>
<dbReference type="PANTHER" id="PTHR43394">
    <property type="entry name" value="ATP-DEPENDENT PERMEASE MDL1, MITOCHONDRIAL"/>
    <property type="match status" value="1"/>
</dbReference>
<evidence type="ECO:0000256" key="4">
    <source>
        <dbReference type="ARBA" id="ARBA00022840"/>
    </source>
</evidence>
<keyword evidence="6 7" id="KW-0472">Membrane</keyword>
<dbReference type="InterPro" id="IPR036640">
    <property type="entry name" value="ABC1_TM_sf"/>
</dbReference>
<feature type="domain" description="ABC transporter" evidence="8">
    <location>
        <begin position="364"/>
        <end position="604"/>
    </location>
</feature>
<dbReference type="SMART" id="SM00382">
    <property type="entry name" value="AAA"/>
    <property type="match status" value="1"/>
</dbReference>
<dbReference type="InterPro" id="IPR003593">
    <property type="entry name" value="AAA+_ATPase"/>
</dbReference>
<keyword evidence="2 7" id="KW-0812">Transmembrane</keyword>
<dbReference type="InterPro" id="IPR027417">
    <property type="entry name" value="P-loop_NTPase"/>
</dbReference>
<gene>
    <name evidence="10" type="ORF">EYC98_21140</name>
</gene>
<dbReference type="PROSITE" id="PS50929">
    <property type="entry name" value="ABC_TM1F"/>
    <property type="match status" value="1"/>
</dbReference>
<dbReference type="RefSeq" id="WP_279247409.1">
    <property type="nucleotide sequence ID" value="NZ_SHNN01000007.1"/>
</dbReference>
<feature type="domain" description="ABC transmembrane type-1" evidence="9">
    <location>
        <begin position="54"/>
        <end position="328"/>
    </location>
</feature>
<evidence type="ECO:0000256" key="3">
    <source>
        <dbReference type="ARBA" id="ARBA00022741"/>
    </source>
</evidence>
<proteinExistence type="predicted"/>
<evidence type="ECO:0000256" key="1">
    <source>
        <dbReference type="ARBA" id="ARBA00004651"/>
    </source>
</evidence>
<evidence type="ECO:0000313" key="11">
    <source>
        <dbReference type="Proteomes" id="UP001143362"/>
    </source>
</evidence>
<dbReference type="Gene3D" id="3.40.50.300">
    <property type="entry name" value="P-loop containing nucleotide triphosphate hydrolases"/>
    <property type="match status" value="1"/>
</dbReference>